<feature type="transmembrane region" description="Helical" evidence="9">
    <location>
        <begin position="121"/>
        <end position="143"/>
    </location>
</feature>
<evidence type="ECO:0000256" key="7">
    <source>
        <dbReference type="ARBA" id="ARBA00023136"/>
    </source>
</evidence>
<dbReference type="InterPro" id="IPR037294">
    <property type="entry name" value="ABC_BtuC-like"/>
</dbReference>
<evidence type="ECO:0000256" key="8">
    <source>
        <dbReference type="SAM" id="MobiDB-lite"/>
    </source>
</evidence>
<keyword evidence="6 9" id="KW-1133">Transmembrane helix</keyword>
<dbReference type="SUPFAM" id="SSF81345">
    <property type="entry name" value="ABC transporter involved in vitamin B12 uptake, BtuC"/>
    <property type="match status" value="1"/>
</dbReference>
<comment type="caution">
    <text evidence="10">The sequence shown here is derived from an EMBL/GenBank/DDBJ whole genome shotgun (WGS) entry which is preliminary data.</text>
</comment>
<reference evidence="10 11" key="1">
    <citation type="submission" date="2018-01" db="EMBL/GenBank/DDBJ databases">
        <title>Twenty Corynebacterium bovis Genomes.</title>
        <authorList>
            <person name="Gulvik C.A."/>
        </authorList>
    </citation>
    <scope>NUCLEOTIDE SEQUENCE [LARGE SCALE GENOMIC DNA]</scope>
    <source>
        <strain evidence="10 11">16-2004</strain>
    </source>
</reference>
<keyword evidence="5 9" id="KW-0812">Transmembrane</keyword>
<keyword evidence="3" id="KW-0813">Transport</keyword>
<dbReference type="GO" id="GO:0022857">
    <property type="term" value="F:transmembrane transporter activity"/>
    <property type="evidence" value="ECO:0007669"/>
    <property type="project" value="InterPro"/>
</dbReference>
<comment type="subcellular location">
    <subcellularLocation>
        <location evidence="1">Cell membrane</location>
        <topology evidence="1">Multi-pass membrane protein</topology>
    </subcellularLocation>
</comment>
<evidence type="ECO:0000256" key="4">
    <source>
        <dbReference type="ARBA" id="ARBA00022475"/>
    </source>
</evidence>
<dbReference type="AlphaFoldDB" id="A0A3R8RJV7"/>
<dbReference type="PANTHER" id="PTHR30472">
    <property type="entry name" value="FERRIC ENTEROBACTIN TRANSPORT SYSTEM PERMEASE PROTEIN"/>
    <property type="match status" value="1"/>
</dbReference>
<dbReference type="Gene3D" id="1.10.3470.10">
    <property type="entry name" value="ABC transporter involved in vitamin B12 uptake, BtuC"/>
    <property type="match status" value="1"/>
</dbReference>
<dbReference type="GO" id="GO:0005886">
    <property type="term" value="C:plasma membrane"/>
    <property type="evidence" value="ECO:0007669"/>
    <property type="project" value="UniProtKB-SubCell"/>
</dbReference>
<feature type="transmembrane region" description="Helical" evidence="9">
    <location>
        <begin position="309"/>
        <end position="331"/>
    </location>
</feature>
<feature type="transmembrane region" description="Helical" evidence="9">
    <location>
        <begin position="271"/>
        <end position="297"/>
    </location>
</feature>
<evidence type="ECO:0000256" key="9">
    <source>
        <dbReference type="SAM" id="Phobius"/>
    </source>
</evidence>
<evidence type="ECO:0000256" key="3">
    <source>
        <dbReference type="ARBA" id="ARBA00022448"/>
    </source>
</evidence>
<dbReference type="Pfam" id="PF01032">
    <property type="entry name" value="FecCD"/>
    <property type="match status" value="1"/>
</dbReference>
<dbReference type="GO" id="GO:0033214">
    <property type="term" value="P:siderophore-iron import into cell"/>
    <property type="evidence" value="ECO:0007669"/>
    <property type="project" value="TreeGrafter"/>
</dbReference>
<organism evidence="10 11">
    <name type="scientific">Corynebacterium bovis</name>
    <dbReference type="NCBI Taxonomy" id="36808"/>
    <lineage>
        <taxon>Bacteria</taxon>
        <taxon>Bacillati</taxon>
        <taxon>Actinomycetota</taxon>
        <taxon>Actinomycetes</taxon>
        <taxon>Mycobacteriales</taxon>
        <taxon>Corynebacteriaceae</taxon>
        <taxon>Corynebacterium</taxon>
    </lineage>
</organism>
<comment type="similarity">
    <text evidence="2">Belongs to the binding-protein-dependent transport system permease family. FecCD subfamily.</text>
</comment>
<gene>
    <name evidence="10" type="ORF">CXF42_06795</name>
</gene>
<feature type="transmembrane region" description="Helical" evidence="9">
    <location>
        <begin position="92"/>
        <end position="109"/>
    </location>
</feature>
<accession>A0A3R8RJV7</accession>
<evidence type="ECO:0000256" key="1">
    <source>
        <dbReference type="ARBA" id="ARBA00004651"/>
    </source>
</evidence>
<proteinExistence type="inferred from homology"/>
<dbReference type="Proteomes" id="UP000278422">
    <property type="component" value="Unassembled WGS sequence"/>
</dbReference>
<name>A0A3R8RJV7_9CORY</name>
<evidence type="ECO:0000256" key="2">
    <source>
        <dbReference type="ARBA" id="ARBA00007935"/>
    </source>
</evidence>
<feature type="transmembrane region" description="Helical" evidence="9">
    <location>
        <begin position="150"/>
        <end position="170"/>
    </location>
</feature>
<dbReference type="FunFam" id="1.10.3470.10:FF:000001">
    <property type="entry name" value="Vitamin B12 ABC transporter permease BtuC"/>
    <property type="match status" value="1"/>
</dbReference>
<dbReference type="PANTHER" id="PTHR30472:SF1">
    <property type="entry name" value="FE(3+) DICITRATE TRANSPORT SYSTEM PERMEASE PROTEIN FECC-RELATED"/>
    <property type="match status" value="1"/>
</dbReference>
<evidence type="ECO:0000256" key="6">
    <source>
        <dbReference type="ARBA" id="ARBA00022989"/>
    </source>
</evidence>
<evidence type="ECO:0000313" key="11">
    <source>
        <dbReference type="Proteomes" id="UP000278422"/>
    </source>
</evidence>
<keyword evidence="7 9" id="KW-0472">Membrane</keyword>
<protein>
    <submittedName>
        <fullName evidence="10">Iron ABC transporter permease</fullName>
    </submittedName>
</protein>
<feature type="transmembrane region" description="Helical" evidence="9">
    <location>
        <begin position="30"/>
        <end position="52"/>
    </location>
</feature>
<dbReference type="OrthoDB" id="9782305at2"/>
<feature type="transmembrane region" description="Helical" evidence="9">
    <location>
        <begin position="221"/>
        <end position="240"/>
    </location>
</feature>
<evidence type="ECO:0000256" key="5">
    <source>
        <dbReference type="ARBA" id="ARBA00022692"/>
    </source>
</evidence>
<keyword evidence="4" id="KW-1003">Cell membrane</keyword>
<dbReference type="EMBL" id="PQNQ01000016">
    <property type="protein sequence ID" value="RRQ03662.1"/>
    <property type="molecule type" value="Genomic_DNA"/>
</dbReference>
<feature type="transmembrane region" description="Helical" evidence="9">
    <location>
        <begin position="176"/>
        <end position="200"/>
    </location>
</feature>
<feature type="region of interest" description="Disordered" evidence="8">
    <location>
        <begin position="1"/>
        <end position="22"/>
    </location>
</feature>
<feature type="compositionally biased region" description="Basic and acidic residues" evidence="8">
    <location>
        <begin position="7"/>
        <end position="16"/>
    </location>
</feature>
<keyword evidence="11" id="KW-1185">Reference proteome</keyword>
<dbReference type="CDD" id="cd06550">
    <property type="entry name" value="TM_ABC_iron-siderophores_like"/>
    <property type="match status" value="1"/>
</dbReference>
<dbReference type="InterPro" id="IPR000522">
    <property type="entry name" value="ABC_transptr_permease_BtuC"/>
</dbReference>
<sequence>MQLTDPPETRRRDSPAPRRRASTSLRVRRLTGLVVLVGLLLVGLVLSIALGAREIPLGTVLDSLGSIRAAMADPASADPDLRVIAELRVPRTLIALVVGAALGVAGALIQGHTRNPLADPGILGVSSGAALAVVGSFALFGVTGAVATSVWAFGGAVVATALVFALASIGNGQVNPLTLILGGAALSAVLGSVTSSLVLTDDNNLDRMRFWTVGSVAGRDLTVFWGVLPFIVVGLVLALATGPQLNLLNLGDDVASALGVDTGRARVGGMLLISLLAGAATAAAGPVGFIGLVVPHIVRAVTGPDYRWILPYSALAGSVLILFADVVGRVIARPGELQVGIVLAFVGAPFFIVLISRRKVVSI</sequence>
<evidence type="ECO:0000313" key="10">
    <source>
        <dbReference type="EMBL" id="RRQ03662.1"/>
    </source>
</evidence>
<dbReference type="GeneID" id="60808099"/>
<feature type="transmembrane region" description="Helical" evidence="9">
    <location>
        <begin position="337"/>
        <end position="355"/>
    </location>
</feature>
<dbReference type="RefSeq" id="WP_010270310.1">
    <property type="nucleotide sequence ID" value="NZ_JALGIX010000001.1"/>
</dbReference>